<dbReference type="AlphaFoldDB" id="A0A1S7PF37"/>
<dbReference type="Proteomes" id="UP000191988">
    <property type="component" value="Unassembled WGS sequence"/>
</dbReference>
<gene>
    <name evidence="1" type="ORF">AGR3A_Cc250151</name>
</gene>
<protein>
    <recommendedName>
        <fullName evidence="3">HNH nuclease domain-containing protein</fullName>
    </recommendedName>
</protein>
<dbReference type="STRING" id="1183432.AGR3A_Cc250151"/>
<proteinExistence type="predicted"/>
<accession>A0A1S7PF37</accession>
<evidence type="ECO:0000313" key="1">
    <source>
        <dbReference type="EMBL" id="CUX20278.1"/>
    </source>
</evidence>
<organism evidence="1 2">
    <name type="scientific">Agrobacterium tomkonis CFBP 6623</name>
    <dbReference type="NCBI Taxonomy" id="1183432"/>
    <lineage>
        <taxon>Bacteria</taxon>
        <taxon>Pseudomonadati</taxon>
        <taxon>Pseudomonadota</taxon>
        <taxon>Alphaproteobacteria</taxon>
        <taxon>Hyphomicrobiales</taxon>
        <taxon>Rhizobiaceae</taxon>
        <taxon>Rhizobium/Agrobacterium group</taxon>
        <taxon>Agrobacterium</taxon>
        <taxon>Agrobacterium tumefaciens complex</taxon>
    </lineage>
</organism>
<evidence type="ECO:0000313" key="2">
    <source>
        <dbReference type="Proteomes" id="UP000191988"/>
    </source>
</evidence>
<reference evidence="2" key="1">
    <citation type="submission" date="2016-01" db="EMBL/GenBank/DDBJ databases">
        <authorList>
            <person name="Regsiter A."/>
            <person name="william w."/>
        </authorList>
    </citation>
    <scope>NUCLEOTIDE SEQUENCE [LARGE SCALE GENOMIC DNA]</scope>
    <source>
        <strain evidence="2">CFBP 6623</strain>
    </source>
</reference>
<dbReference type="InterPro" id="IPR044925">
    <property type="entry name" value="His-Me_finger_sf"/>
</dbReference>
<name>A0A1S7PF37_9HYPH</name>
<dbReference type="EMBL" id="FBWK01000018">
    <property type="protein sequence ID" value="CUX20278.1"/>
    <property type="molecule type" value="Genomic_DNA"/>
</dbReference>
<keyword evidence="2" id="KW-1185">Reference proteome</keyword>
<evidence type="ECO:0008006" key="3">
    <source>
        <dbReference type="Google" id="ProtNLM"/>
    </source>
</evidence>
<dbReference type="SUPFAM" id="SSF54060">
    <property type="entry name" value="His-Me finger endonucleases"/>
    <property type="match status" value="1"/>
</dbReference>
<dbReference type="Gene3D" id="3.90.75.20">
    <property type="match status" value="1"/>
</dbReference>
<sequence length="252" mass="27584">MPRKASPITVKSCSVDGCDGNSHWRAGGARGWCKMHYARNSRNGTTDITRRGYIKGCAVCTVCGAGGRLNGGLCAAHYHRLCRYGDPLKGGRPRPSKGSVLAYVYNHMHDGCSYPWPFTTCGAGYGQMKVDGTRILVNRFVCEAVNGPPPSPEHEAAHNCGNPSCFFAGCLRWATTKQNNGDKLLHGTHNRGERHSMVKLTEDNVRYIRRSSGAIRGKVLAEKFGVTPSHISSIREGRSWSWLEQEEGDIAC</sequence>